<feature type="domain" description="Right handed beta helix" evidence="4">
    <location>
        <begin position="403"/>
        <end position="526"/>
    </location>
</feature>
<reference evidence="6 7" key="1">
    <citation type="submission" date="2022-05" db="EMBL/GenBank/DDBJ databases">
        <authorList>
            <consortium name="Genoscope - CEA"/>
            <person name="William W."/>
        </authorList>
    </citation>
    <scope>NUCLEOTIDE SEQUENCE [LARGE SCALE GENOMIC DNA]</scope>
</reference>
<evidence type="ECO:0000313" key="6">
    <source>
        <dbReference type="EMBL" id="CAH3027387.1"/>
    </source>
</evidence>
<sequence length="534" mass="60145">MSLPMIFHTADLPFDDRKCVYDDILGSCKPDEVSDRIVKYVAQNVEASGWQAVWRSTPKSSGHHQPFDLLVQVSNVNFSSLTAEISICEPLVSDTLSIIDTEGINAYLLRHKNSVPLIELFPVYDESGQWDETALAVEHVRFFYDNIWREWDADDDGDYCFASRHLETRLQLYHEIQDGNLPKDLVQRYKDTYEQYGQKLAELKKLQEQIGASDLDQELDEMDVLKCAQMSEFCESLAHSLQIIENPQMRYLLASVSPKMIRQKPRGIRKEGDDPVTFIVAPKLQAGMLKCFQDNTVIEHFQCLGTALNRYYKGDTIVVYPGRYMLDKAYYLADSLHIVGKGNSSEIVVCCSDNDEFTLECNACDISIKNVSFQQDGNDNEGLININSGCVTIDNCEMRCVTNGVTVKSSGQIIMRDSKLHGAKSAGIIVYRGAGVCLENNKFYDNGEYSSDSPSEQPTGAILLEAVSDFRKTKAVLTDNYISNNHYGICVKKDDKTYNAASEDPEHGVEIEMSNNVFEDNIYGDISHVLVNED</sequence>
<dbReference type="InterPro" id="IPR012334">
    <property type="entry name" value="Pectin_lyas_fold"/>
</dbReference>
<gene>
    <name evidence="6" type="ORF">PEVE_00031412</name>
</gene>
<organism evidence="6 7">
    <name type="scientific">Porites evermanni</name>
    <dbReference type="NCBI Taxonomy" id="104178"/>
    <lineage>
        <taxon>Eukaryota</taxon>
        <taxon>Metazoa</taxon>
        <taxon>Cnidaria</taxon>
        <taxon>Anthozoa</taxon>
        <taxon>Hexacorallia</taxon>
        <taxon>Scleractinia</taxon>
        <taxon>Fungiina</taxon>
        <taxon>Poritidae</taxon>
        <taxon>Porites</taxon>
    </lineage>
</organism>
<evidence type="ECO:0000313" key="7">
    <source>
        <dbReference type="Proteomes" id="UP001159427"/>
    </source>
</evidence>
<evidence type="ECO:0000256" key="3">
    <source>
        <dbReference type="ARBA" id="ARBA00023212"/>
    </source>
</evidence>
<dbReference type="PANTHER" id="PTHR14695:SF4">
    <property type="entry name" value="PROTEIN NESSUN DORMA"/>
    <property type="match status" value="1"/>
</dbReference>
<evidence type="ECO:0000259" key="5">
    <source>
        <dbReference type="Pfam" id="PF23762"/>
    </source>
</evidence>
<name>A0ABN8MH01_9CNID</name>
<evidence type="ECO:0000259" key="4">
    <source>
        <dbReference type="Pfam" id="PF13229"/>
    </source>
</evidence>
<dbReference type="Proteomes" id="UP001159427">
    <property type="component" value="Unassembled WGS sequence"/>
</dbReference>
<evidence type="ECO:0000256" key="1">
    <source>
        <dbReference type="ARBA" id="ARBA00004186"/>
    </source>
</evidence>
<feature type="domain" description="SHC SH2" evidence="5">
    <location>
        <begin position="20"/>
        <end position="250"/>
    </location>
</feature>
<dbReference type="PANTHER" id="PTHR14695">
    <property type="entry name" value="SHC SH2-DOMAIN BINDING PROTEIN 1-RELATED"/>
    <property type="match status" value="1"/>
</dbReference>
<dbReference type="Gene3D" id="2.160.20.10">
    <property type="entry name" value="Single-stranded right-handed beta-helix, Pectin lyase-like"/>
    <property type="match status" value="1"/>
</dbReference>
<dbReference type="SUPFAM" id="SSF51126">
    <property type="entry name" value="Pectin lyase-like"/>
    <property type="match status" value="1"/>
</dbReference>
<keyword evidence="2" id="KW-0963">Cytoplasm</keyword>
<comment type="caution">
    <text evidence="6">The sequence shown here is derived from an EMBL/GenBank/DDBJ whole genome shotgun (WGS) entry which is preliminary data.</text>
</comment>
<dbReference type="EMBL" id="CALNXI010000449">
    <property type="protein sequence ID" value="CAH3027387.1"/>
    <property type="molecule type" value="Genomic_DNA"/>
</dbReference>
<protein>
    <recommendedName>
        <fullName evidence="8">Right handed beta helix domain-containing protein</fullName>
    </recommendedName>
</protein>
<dbReference type="InterPro" id="IPR011050">
    <property type="entry name" value="Pectin_lyase_fold/virulence"/>
</dbReference>
<dbReference type="SMART" id="SM00710">
    <property type="entry name" value="PbH1"/>
    <property type="match status" value="4"/>
</dbReference>
<dbReference type="Pfam" id="PF13229">
    <property type="entry name" value="Beta_helix"/>
    <property type="match status" value="1"/>
</dbReference>
<evidence type="ECO:0008006" key="8">
    <source>
        <dbReference type="Google" id="ProtNLM"/>
    </source>
</evidence>
<dbReference type="InterPro" id="IPR039448">
    <property type="entry name" value="Beta_helix"/>
</dbReference>
<dbReference type="InterPro" id="IPR057508">
    <property type="entry name" value="SHCBP-like_N"/>
</dbReference>
<accession>A0ABN8MH01</accession>
<evidence type="ECO:0000256" key="2">
    <source>
        <dbReference type="ARBA" id="ARBA00022490"/>
    </source>
</evidence>
<comment type="subcellular location">
    <subcellularLocation>
        <location evidence="1">Cytoplasm</location>
        <location evidence="1">Cytoskeleton</location>
        <location evidence="1">Spindle</location>
    </subcellularLocation>
</comment>
<keyword evidence="3" id="KW-0206">Cytoskeleton</keyword>
<dbReference type="InterPro" id="IPR006626">
    <property type="entry name" value="PbH1"/>
</dbReference>
<dbReference type="InterPro" id="IPR045140">
    <property type="entry name" value="SHCBP1-like"/>
</dbReference>
<proteinExistence type="predicted"/>
<keyword evidence="7" id="KW-1185">Reference proteome</keyword>
<dbReference type="Pfam" id="PF23762">
    <property type="entry name" value="SHCBP_N"/>
    <property type="match status" value="1"/>
</dbReference>